<dbReference type="GO" id="GO:0005739">
    <property type="term" value="C:mitochondrion"/>
    <property type="evidence" value="ECO:0007669"/>
    <property type="project" value="TreeGrafter"/>
</dbReference>
<dbReference type="AlphaFoldDB" id="A0A7D9H2T0"/>
<dbReference type="GO" id="GO:0045271">
    <property type="term" value="C:respiratory chain complex I"/>
    <property type="evidence" value="ECO:0007669"/>
    <property type="project" value="InterPro"/>
</dbReference>
<dbReference type="InterPro" id="IPR007763">
    <property type="entry name" value="NDUFA12"/>
</dbReference>
<comment type="similarity">
    <text evidence="1">Belongs to the complex I NDUFA12 subunit family.</text>
</comment>
<dbReference type="PANTHER" id="PTHR32470:SF2">
    <property type="entry name" value="NADH DEHYDROGENASE [UBIQUINONE] 1 ALPHA SUBCOMPLEX ASSEMBLY FACTOR 2"/>
    <property type="match status" value="1"/>
</dbReference>
<name>A0A7D9H2T0_DEKBR</name>
<dbReference type="Pfam" id="PF05071">
    <property type="entry name" value="NDUFA12"/>
    <property type="match status" value="1"/>
</dbReference>
<dbReference type="GO" id="GO:0032981">
    <property type="term" value="P:mitochondrial respiratory chain complex I assembly"/>
    <property type="evidence" value="ECO:0007669"/>
    <property type="project" value="TreeGrafter"/>
</dbReference>
<evidence type="ECO:0000256" key="1">
    <source>
        <dbReference type="ARBA" id="ARBA00007355"/>
    </source>
</evidence>
<protein>
    <submittedName>
        <fullName evidence="2">DEBR0S4_15038g1_1</fullName>
    </submittedName>
</protein>
<proteinExistence type="inferred from homology"/>
<reference evidence="2 3" key="1">
    <citation type="submission" date="2019-07" db="EMBL/GenBank/DDBJ databases">
        <authorList>
            <person name="Friedrich A."/>
            <person name="Schacherer J."/>
        </authorList>
    </citation>
    <scope>NUCLEOTIDE SEQUENCE [LARGE SCALE GENOMIC DNA]</scope>
</reference>
<accession>A0A7D9H2T0</accession>
<sequence length="156" mass="19385">MERVSKLIPFHKRIWFWWKSLRNVPFRKHFFVGYDLKGNTYWEFFPTGNKNIRPRRIWHPFRTESFIFDYFDKLPIQWLQWLRYSRSKAPSLDELIKDEERLETLRKLVKLKGQELEYKKTVSNDKMIKNMYKELHRADKNVTMRQTPSDEHMKVN</sequence>
<organism evidence="2 3">
    <name type="scientific">Dekkera bruxellensis</name>
    <name type="common">Brettanomyces custersii</name>
    <dbReference type="NCBI Taxonomy" id="5007"/>
    <lineage>
        <taxon>Eukaryota</taxon>
        <taxon>Fungi</taxon>
        <taxon>Dikarya</taxon>
        <taxon>Ascomycota</taxon>
        <taxon>Saccharomycotina</taxon>
        <taxon>Pichiomycetes</taxon>
        <taxon>Pichiales</taxon>
        <taxon>Pichiaceae</taxon>
        <taxon>Brettanomyces</taxon>
    </lineage>
</organism>
<gene>
    <name evidence="2" type="ORF">DEBR0S4_15038G</name>
</gene>
<evidence type="ECO:0000313" key="3">
    <source>
        <dbReference type="Proteomes" id="UP000478008"/>
    </source>
</evidence>
<evidence type="ECO:0000313" key="2">
    <source>
        <dbReference type="EMBL" id="VUG19288.1"/>
    </source>
</evidence>
<dbReference type="PANTHER" id="PTHR32470">
    <property type="entry name" value="ADH DEHYDROGENASE [UBIQUINONE] 1 ALPHA SUBCOMPLEX ASSEMBLY FACTOR 2"/>
    <property type="match status" value="1"/>
</dbReference>
<keyword evidence="3" id="KW-1185">Reference proteome</keyword>
<dbReference type="EMBL" id="CABFWN010000004">
    <property type="protein sequence ID" value="VUG19288.1"/>
    <property type="molecule type" value="Genomic_DNA"/>
</dbReference>
<dbReference type="Proteomes" id="UP000478008">
    <property type="component" value="Unassembled WGS sequence"/>
</dbReference>
<dbReference type="InterPro" id="IPR052618">
    <property type="entry name" value="ComplexI_NDUFA12"/>
</dbReference>